<dbReference type="OrthoDB" id="6125577at2759"/>
<dbReference type="InterPro" id="IPR011990">
    <property type="entry name" value="TPR-like_helical_dom_sf"/>
</dbReference>
<dbReference type="EMBL" id="CAJPWZ010000467">
    <property type="protein sequence ID" value="CAG2193875.1"/>
    <property type="molecule type" value="Genomic_DNA"/>
</dbReference>
<gene>
    <name evidence="1" type="ORF">MEDL_9043</name>
</gene>
<sequence>MFLKELTKDGCFQEEVKMAWQGFVRHFEKAVQEIGEKMDTNCMKAWRMIEENKKHFISLFKGDHVQDTETTIDMKDRILLCTQMVLVGNLLLGDFHRINRIEKMLESSKQRNCKLEYLFWKIEKASFFFDVDRNELVQKYLKEIETSCDVVTAKGTALAPVFGIYFLLKGKFNIRRKQLKNAVQDLTMAQKLFNEHKFVRHRYMYHITNIYEKIGQAYLMLDPPSIEEARVNLYAAFEKAAEKVENFYNLDIPSFIASIGRLWYVIGLKENKLKNTKEAKEFFEKSVRYYTKAMALDTQMNLHKYDNYADKLVKRAESYDELGLLKVSGALSDAVKDIKEADNIRRKILQPPHYKCTHTPHLVGKILLHKAQQEKCYQPSLGRNNVSEITRDMTKCGGLHPIHIHRQEYEEIKAEHLWALQQARETQKIEPAIKFYNDFEKGKFEEDRQKARSERETIKHSEYVPIEDVKAEIMMAGPGNMTFTPVRADDSDTVSEEENFEMVEFKEVVFEDYKLKDDEVMDFDKLFERMENPDDFSTSEEEDVAMETEAKVIEGKGFESLMEIQEDIDQNSAKSAKTDLTIKEDEVFDEKMQIKKKLGKTICQKFKESQQIEAVFLQLLLMI</sequence>
<organism evidence="1 2">
    <name type="scientific">Mytilus edulis</name>
    <name type="common">Blue mussel</name>
    <dbReference type="NCBI Taxonomy" id="6550"/>
    <lineage>
        <taxon>Eukaryota</taxon>
        <taxon>Metazoa</taxon>
        <taxon>Spiralia</taxon>
        <taxon>Lophotrochozoa</taxon>
        <taxon>Mollusca</taxon>
        <taxon>Bivalvia</taxon>
        <taxon>Autobranchia</taxon>
        <taxon>Pteriomorphia</taxon>
        <taxon>Mytilida</taxon>
        <taxon>Mytiloidea</taxon>
        <taxon>Mytilidae</taxon>
        <taxon>Mytilinae</taxon>
        <taxon>Mytilus</taxon>
    </lineage>
</organism>
<keyword evidence="2" id="KW-1185">Reference proteome</keyword>
<name>A0A8S3QB99_MYTED</name>
<reference evidence="1" key="1">
    <citation type="submission" date="2021-03" db="EMBL/GenBank/DDBJ databases">
        <authorList>
            <person name="Bekaert M."/>
        </authorList>
    </citation>
    <scope>NUCLEOTIDE SEQUENCE</scope>
</reference>
<dbReference type="AlphaFoldDB" id="A0A8S3QB99"/>
<comment type="caution">
    <text evidence="1">The sequence shown here is derived from an EMBL/GenBank/DDBJ whole genome shotgun (WGS) entry which is preliminary data.</text>
</comment>
<evidence type="ECO:0000313" key="2">
    <source>
        <dbReference type="Proteomes" id="UP000683360"/>
    </source>
</evidence>
<protein>
    <submittedName>
        <fullName evidence="1">Uncharacterized protein</fullName>
    </submittedName>
</protein>
<accession>A0A8S3QB99</accession>
<proteinExistence type="predicted"/>
<dbReference type="Gene3D" id="1.25.40.10">
    <property type="entry name" value="Tetratricopeptide repeat domain"/>
    <property type="match status" value="1"/>
</dbReference>
<evidence type="ECO:0000313" key="1">
    <source>
        <dbReference type="EMBL" id="CAG2193875.1"/>
    </source>
</evidence>
<dbReference type="Proteomes" id="UP000683360">
    <property type="component" value="Unassembled WGS sequence"/>
</dbReference>